<dbReference type="AlphaFoldDB" id="A0A4R8UHW5"/>
<accession>A0A4R8UHW5</accession>
<dbReference type="Gene3D" id="1.10.10.2120">
    <property type="match status" value="1"/>
</dbReference>
<evidence type="ECO:0000259" key="1">
    <source>
        <dbReference type="Pfam" id="PF03417"/>
    </source>
</evidence>
<dbReference type="Pfam" id="PF03417">
    <property type="entry name" value="AAT"/>
    <property type="match status" value="1"/>
</dbReference>
<evidence type="ECO:0000313" key="3">
    <source>
        <dbReference type="Proteomes" id="UP000297866"/>
    </source>
</evidence>
<dbReference type="InterPro" id="IPR005079">
    <property type="entry name" value="Peptidase_C45_hydrolase"/>
</dbReference>
<gene>
    <name evidence="2" type="ORF">E3O23_02715</name>
</gene>
<dbReference type="EMBL" id="SOEZ01000014">
    <property type="protein sequence ID" value="TFB55157.1"/>
    <property type="molecule type" value="Genomic_DNA"/>
</dbReference>
<protein>
    <recommendedName>
        <fullName evidence="1">Peptidase C45 hydrolase domain-containing protein</fullName>
    </recommendedName>
</protein>
<evidence type="ECO:0000313" key="2">
    <source>
        <dbReference type="EMBL" id="TFB55157.1"/>
    </source>
</evidence>
<dbReference type="RefSeq" id="WP_134487947.1">
    <property type="nucleotide sequence ID" value="NZ_SOEZ01000014.1"/>
</dbReference>
<dbReference type="InterPro" id="IPR047794">
    <property type="entry name" value="C45_proenzyme-like"/>
</dbReference>
<name>A0A4R8UHW5_9MICO</name>
<dbReference type="Gene3D" id="3.60.60.10">
    <property type="entry name" value="Penicillin V Acylase, Chain A"/>
    <property type="match status" value="1"/>
</dbReference>
<dbReference type="OrthoDB" id="8109453at2"/>
<keyword evidence="3" id="KW-1185">Reference proteome</keyword>
<feature type="domain" description="Peptidase C45 hydrolase" evidence="1">
    <location>
        <begin position="138"/>
        <end position="355"/>
    </location>
</feature>
<dbReference type="PANTHER" id="PTHR34180:SF1">
    <property type="entry name" value="BETA-ALANYL-DOPAMINE_CARCININE HYDROLASE"/>
    <property type="match status" value="1"/>
</dbReference>
<sequence>MASSRCQIFPRRGERAVSPLIRVQGSHAEVGTQIGVACRAAIRRVTTISAEQLPAGRSLGDQLALASKYRLATQELLPWLLTELDATADEAGVDRDILFAVSVEEIWPGRDTTARVPTPAFRGCTDLAATSPATLGQRTLIGHNNDLPSSTQQDVSAIEWRVDGQPTVFSLGVGPWLSAAWNDTGLSITGNELAANDERIGVPRLLLMTAVTRASSLKEAQALAIHASRASSYNWLLADADGLVVELEGSATAVAELRVDDRGLLHHENHYVDPSMHAFERSAHHADRSNVRRERVSQLLSALEPGAVTPAHLRAILSDHENAPESICRHAASEHDMETVFWAIADPKARQVTYGLRPPCIPGAETYLFD</sequence>
<dbReference type="InterPro" id="IPR047801">
    <property type="entry name" value="Peptidase_C45"/>
</dbReference>
<reference evidence="2 3" key="1">
    <citation type="submission" date="2019-03" db="EMBL/GenBank/DDBJ databases">
        <title>Genomics of glacier-inhabiting Cryobacterium strains.</title>
        <authorList>
            <person name="Liu Q."/>
            <person name="Xin Y.-H."/>
        </authorList>
    </citation>
    <scope>NUCLEOTIDE SEQUENCE [LARGE SCALE GENOMIC DNA]</scope>
    <source>
        <strain evidence="2 3">Sr47</strain>
    </source>
</reference>
<organism evidence="2 3">
    <name type="scientific">Cryobacterium tagatosivorans</name>
    <dbReference type="NCBI Taxonomy" id="1259199"/>
    <lineage>
        <taxon>Bacteria</taxon>
        <taxon>Bacillati</taxon>
        <taxon>Actinomycetota</taxon>
        <taxon>Actinomycetes</taxon>
        <taxon>Micrococcales</taxon>
        <taxon>Microbacteriaceae</taxon>
        <taxon>Cryobacterium</taxon>
    </lineage>
</organism>
<dbReference type="NCBIfam" id="NF040521">
    <property type="entry name" value="C45_proenzyme"/>
    <property type="match status" value="1"/>
</dbReference>
<comment type="caution">
    <text evidence="2">The sequence shown here is derived from an EMBL/GenBank/DDBJ whole genome shotgun (WGS) entry which is preliminary data.</text>
</comment>
<dbReference type="PANTHER" id="PTHR34180">
    <property type="entry name" value="PEPTIDASE C45"/>
    <property type="match status" value="1"/>
</dbReference>
<dbReference type="Proteomes" id="UP000297866">
    <property type="component" value="Unassembled WGS sequence"/>
</dbReference>
<proteinExistence type="predicted"/>